<evidence type="ECO:0000256" key="2">
    <source>
        <dbReference type="ARBA" id="ARBA00007639"/>
    </source>
</evidence>
<dbReference type="InterPro" id="IPR028082">
    <property type="entry name" value="Peripla_BP_I"/>
</dbReference>
<dbReference type="AlphaFoldDB" id="A0A7W3J261"/>
<evidence type="ECO:0000256" key="4">
    <source>
        <dbReference type="SAM" id="MobiDB-lite"/>
    </source>
</evidence>
<feature type="compositionally biased region" description="Basic and acidic residues" evidence="4">
    <location>
        <begin position="1"/>
        <end position="19"/>
    </location>
</feature>
<evidence type="ECO:0000313" key="6">
    <source>
        <dbReference type="EMBL" id="MBA8804847.1"/>
    </source>
</evidence>
<proteinExistence type="inferred from homology"/>
<dbReference type="InterPro" id="IPR025997">
    <property type="entry name" value="SBP_2_dom"/>
</dbReference>
<gene>
    <name evidence="6" type="ORF">FB382_003138</name>
</gene>
<organism evidence="6 7">
    <name type="scientific">Nocardioides ginsengisegetis</name>
    <dbReference type="NCBI Taxonomy" id="661491"/>
    <lineage>
        <taxon>Bacteria</taxon>
        <taxon>Bacillati</taxon>
        <taxon>Actinomycetota</taxon>
        <taxon>Actinomycetes</taxon>
        <taxon>Propionibacteriales</taxon>
        <taxon>Nocardioidaceae</taxon>
        <taxon>Nocardioides</taxon>
    </lineage>
</organism>
<dbReference type="Pfam" id="PF13407">
    <property type="entry name" value="Peripla_BP_4"/>
    <property type="match status" value="1"/>
</dbReference>
<evidence type="ECO:0000313" key="7">
    <source>
        <dbReference type="Proteomes" id="UP000580910"/>
    </source>
</evidence>
<dbReference type="GO" id="GO:0030313">
    <property type="term" value="C:cell envelope"/>
    <property type="evidence" value="ECO:0007669"/>
    <property type="project" value="UniProtKB-SubCell"/>
</dbReference>
<dbReference type="SUPFAM" id="SSF53822">
    <property type="entry name" value="Periplasmic binding protein-like I"/>
    <property type="match status" value="1"/>
</dbReference>
<evidence type="ECO:0000256" key="3">
    <source>
        <dbReference type="ARBA" id="ARBA00022729"/>
    </source>
</evidence>
<feature type="region of interest" description="Disordered" evidence="4">
    <location>
        <begin position="1"/>
        <end position="25"/>
    </location>
</feature>
<dbReference type="PANTHER" id="PTHR46847">
    <property type="entry name" value="D-ALLOSE-BINDING PERIPLASMIC PROTEIN-RELATED"/>
    <property type="match status" value="1"/>
</dbReference>
<sequence length="358" mass="37680">MKEAKAALERNRQGTDRALPDSSPKPLADQNIWVISCLEAGEGCAAPAAGAKEAGEAIGWDVTVFDGKGTPDVYAQGIRTAIADKADGIILDVIDCIAAKGALEEAKTAGIPIFAFYSFDCDDPLLGEGGQPLFDAELLFEDGQTWMQRVENVQAKSVADYVIAETEGAAKIIQFTEDELLVTQHLYRGFNQRIEACGGCEIVAKVPYTLADLATGKLQAKAEAALTQNPDANVVYSPYDAALTLGISQAVTASGRDADLLVTGNEGLSANLAAVSAGKGQDMIAGAPARWVGWAAIDGMNRLLQGEPQVDAGIGNQTLDASSPSMPTETTFYDGNIGADGKPLQDYEANYLRIWGLS</sequence>
<protein>
    <submittedName>
        <fullName evidence="6">Ribose transport system substrate-binding protein</fullName>
    </submittedName>
</protein>
<comment type="caution">
    <text evidence="6">The sequence shown here is derived from an EMBL/GenBank/DDBJ whole genome shotgun (WGS) entry which is preliminary data.</text>
</comment>
<name>A0A7W3J261_9ACTN</name>
<dbReference type="Gene3D" id="3.40.50.2300">
    <property type="match status" value="2"/>
</dbReference>
<feature type="domain" description="Periplasmic binding protein" evidence="5">
    <location>
        <begin position="47"/>
        <end position="307"/>
    </location>
</feature>
<evidence type="ECO:0000256" key="1">
    <source>
        <dbReference type="ARBA" id="ARBA00004196"/>
    </source>
</evidence>
<accession>A0A7W3J261</accession>
<comment type="similarity">
    <text evidence="2">Belongs to the bacterial solute-binding protein 2 family.</text>
</comment>
<dbReference type="GO" id="GO:0030246">
    <property type="term" value="F:carbohydrate binding"/>
    <property type="evidence" value="ECO:0007669"/>
    <property type="project" value="UniProtKB-ARBA"/>
</dbReference>
<dbReference type="Proteomes" id="UP000580910">
    <property type="component" value="Unassembled WGS sequence"/>
</dbReference>
<dbReference type="EMBL" id="JACGXA010000001">
    <property type="protein sequence ID" value="MBA8804847.1"/>
    <property type="molecule type" value="Genomic_DNA"/>
</dbReference>
<dbReference type="RefSeq" id="WP_182540674.1">
    <property type="nucleotide sequence ID" value="NZ_JACGXA010000001.1"/>
</dbReference>
<reference evidence="6 7" key="1">
    <citation type="submission" date="2020-07" db="EMBL/GenBank/DDBJ databases">
        <title>Sequencing the genomes of 1000 actinobacteria strains.</title>
        <authorList>
            <person name="Klenk H.-P."/>
        </authorList>
    </citation>
    <scope>NUCLEOTIDE SEQUENCE [LARGE SCALE GENOMIC DNA]</scope>
    <source>
        <strain evidence="6 7">DSM 21349</strain>
    </source>
</reference>
<keyword evidence="7" id="KW-1185">Reference proteome</keyword>
<dbReference type="PANTHER" id="PTHR46847:SF1">
    <property type="entry name" value="D-ALLOSE-BINDING PERIPLASMIC PROTEIN-RELATED"/>
    <property type="match status" value="1"/>
</dbReference>
<keyword evidence="3" id="KW-0732">Signal</keyword>
<comment type="subcellular location">
    <subcellularLocation>
        <location evidence="1">Cell envelope</location>
    </subcellularLocation>
</comment>
<evidence type="ECO:0000259" key="5">
    <source>
        <dbReference type="Pfam" id="PF13407"/>
    </source>
</evidence>